<evidence type="ECO:0000313" key="3">
    <source>
        <dbReference type="Proteomes" id="UP000521872"/>
    </source>
</evidence>
<comment type="caution">
    <text evidence="2">The sequence shown here is derived from an EMBL/GenBank/DDBJ whole genome shotgun (WGS) entry which is preliminary data.</text>
</comment>
<dbReference type="InterPro" id="IPR029058">
    <property type="entry name" value="AB_hydrolase_fold"/>
</dbReference>
<dbReference type="Proteomes" id="UP000521872">
    <property type="component" value="Unassembled WGS sequence"/>
</dbReference>
<feature type="domain" description="AB hydrolase-1" evidence="1">
    <location>
        <begin position="125"/>
        <end position="410"/>
    </location>
</feature>
<dbReference type="CDD" id="cd12809">
    <property type="entry name" value="Esterase_713_like-2"/>
    <property type="match status" value="1"/>
</dbReference>
<evidence type="ECO:0000259" key="1">
    <source>
        <dbReference type="Pfam" id="PF12697"/>
    </source>
</evidence>
<dbReference type="PANTHER" id="PTHR43194">
    <property type="entry name" value="HYDROLASE ALPHA/BETA FOLD FAMILY"/>
    <property type="match status" value="1"/>
</dbReference>
<accession>A0A8H4QZ08</accession>
<keyword evidence="3" id="KW-1185">Reference proteome</keyword>
<dbReference type="Pfam" id="PF12697">
    <property type="entry name" value="Abhydrolase_6"/>
    <property type="match status" value="1"/>
</dbReference>
<dbReference type="InterPro" id="IPR000073">
    <property type="entry name" value="AB_hydrolase_1"/>
</dbReference>
<reference evidence="2 3" key="1">
    <citation type="submission" date="2019-12" db="EMBL/GenBank/DDBJ databases">
        <authorList>
            <person name="Floudas D."/>
            <person name="Bentzer J."/>
            <person name="Ahren D."/>
            <person name="Johansson T."/>
            <person name="Persson P."/>
            <person name="Tunlid A."/>
        </authorList>
    </citation>
    <scope>NUCLEOTIDE SEQUENCE [LARGE SCALE GENOMIC DNA]</scope>
    <source>
        <strain evidence="2 3">CBS 102.39</strain>
    </source>
</reference>
<protein>
    <recommendedName>
        <fullName evidence="1">AB hydrolase-1 domain-containing protein</fullName>
    </recommendedName>
</protein>
<dbReference type="EMBL" id="JAACJL010000016">
    <property type="protein sequence ID" value="KAF4619434.1"/>
    <property type="molecule type" value="Genomic_DNA"/>
</dbReference>
<dbReference type="SUPFAM" id="SSF53474">
    <property type="entry name" value="alpha/beta-Hydrolases"/>
    <property type="match status" value="1"/>
</dbReference>
<dbReference type="InterPro" id="IPR050228">
    <property type="entry name" value="Carboxylesterase_BioH"/>
</dbReference>
<gene>
    <name evidence="2" type="ORF">D9613_004674</name>
</gene>
<dbReference type="AlphaFoldDB" id="A0A8H4QZ08"/>
<name>A0A8H4QZ08_9AGAR</name>
<organism evidence="2 3">
    <name type="scientific">Agrocybe pediades</name>
    <dbReference type="NCBI Taxonomy" id="84607"/>
    <lineage>
        <taxon>Eukaryota</taxon>
        <taxon>Fungi</taxon>
        <taxon>Dikarya</taxon>
        <taxon>Basidiomycota</taxon>
        <taxon>Agaricomycotina</taxon>
        <taxon>Agaricomycetes</taxon>
        <taxon>Agaricomycetidae</taxon>
        <taxon>Agaricales</taxon>
        <taxon>Agaricineae</taxon>
        <taxon>Strophariaceae</taxon>
        <taxon>Agrocybe</taxon>
    </lineage>
</organism>
<sequence length="423" mass="47102">MKNNETKKTGVYPSSTRSHWPSFLPAMRSAPAFLVLFLATLLGWFGVYSRTPPAIANAVHAEEIRERSVQQLSDTVGVLHRRSYFYVGGAYSPFQNESVPASFISSGQVYVEHLVPQMVAQKLPIVMIHGNGMTGTNFLNTPDGRTGWSDYFLNQGYELYILDQPSRARSPWQQGIDGPQSIFDSLTIEQRFTAAQRFNLWPQAHLHTQWPGNGSRGDEVFDSFYRSIVPSLVSNVESSQKTRDAGIALLDKIGPAIVLTHSQSGQYGWPLADARPSLVKAIIAIEPMGPPFMNAIFPPLTVARPFGLTEVPMKFSPSIQSSSDLRTRVVSSSPNFTCIQQALPARKLVNLENVPVLVVTSESSYHTVYDACSVEFLREAGVTVDHVNLQDVGIFGNGHMMFMEKNRFEIADQVLNKWLQDRF</sequence>
<evidence type="ECO:0000313" key="2">
    <source>
        <dbReference type="EMBL" id="KAF4619434.1"/>
    </source>
</evidence>
<proteinExistence type="predicted"/>
<dbReference type="Gene3D" id="3.40.50.1820">
    <property type="entry name" value="alpha/beta hydrolase"/>
    <property type="match status" value="1"/>
</dbReference>
<dbReference type="PANTHER" id="PTHR43194:SF4">
    <property type="entry name" value="AB HYDROLASE-1 DOMAIN-CONTAINING PROTEIN"/>
    <property type="match status" value="1"/>
</dbReference>